<dbReference type="InterPro" id="IPR001331">
    <property type="entry name" value="GDS_CDC24_CS"/>
</dbReference>
<dbReference type="Gene3D" id="1.20.1270.60">
    <property type="entry name" value="Arfaptin homology (AH) domain/BAR domain"/>
    <property type="match status" value="1"/>
</dbReference>
<feature type="compositionally biased region" description="Low complexity" evidence="1">
    <location>
        <begin position="824"/>
        <end position="833"/>
    </location>
</feature>
<dbReference type="PANTHER" id="PTHR22834:SF20">
    <property type="entry name" value="SH3 DOMAIN-CONTAINING PROTEIN"/>
    <property type="match status" value="1"/>
</dbReference>
<feature type="compositionally biased region" description="Low complexity" evidence="1">
    <location>
        <begin position="202"/>
        <end position="211"/>
    </location>
</feature>
<dbReference type="InterPro" id="IPR035899">
    <property type="entry name" value="DBL_dom_sf"/>
</dbReference>
<feature type="region of interest" description="Disordered" evidence="1">
    <location>
        <begin position="1"/>
        <end position="299"/>
    </location>
</feature>
<feature type="compositionally biased region" description="Polar residues" evidence="1">
    <location>
        <begin position="157"/>
        <end position="190"/>
    </location>
</feature>
<feature type="compositionally biased region" description="Polar residues" evidence="1">
    <location>
        <begin position="212"/>
        <end position="227"/>
    </location>
</feature>
<feature type="compositionally biased region" description="Basic and acidic residues" evidence="1">
    <location>
        <begin position="981"/>
        <end position="993"/>
    </location>
</feature>
<feature type="compositionally biased region" description="Polar residues" evidence="1">
    <location>
        <begin position="1801"/>
        <end position="1811"/>
    </location>
</feature>
<accession>A0AA43QXD4</accession>
<dbReference type="GO" id="GO:0031991">
    <property type="term" value="P:regulation of actomyosin contractile ring contraction"/>
    <property type="evidence" value="ECO:0007669"/>
    <property type="project" value="TreeGrafter"/>
</dbReference>
<feature type="compositionally biased region" description="Polar residues" evidence="1">
    <location>
        <begin position="682"/>
        <end position="706"/>
    </location>
</feature>
<dbReference type="SUPFAM" id="SSF48065">
    <property type="entry name" value="DBL homology domain (DH-domain)"/>
    <property type="match status" value="1"/>
</dbReference>
<feature type="compositionally biased region" description="Low complexity" evidence="1">
    <location>
        <begin position="115"/>
        <end position="128"/>
    </location>
</feature>
<feature type="compositionally biased region" description="Basic and acidic residues" evidence="1">
    <location>
        <begin position="641"/>
        <end position="658"/>
    </location>
</feature>
<dbReference type="Pfam" id="PF00621">
    <property type="entry name" value="RhoGEF"/>
    <property type="match status" value="1"/>
</dbReference>
<dbReference type="CDD" id="cd00160">
    <property type="entry name" value="RhoGEF"/>
    <property type="match status" value="1"/>
</dbReference>
<evidence type="ECO:0000313" key="4">
    <source>
        <dbReference type="Proteomes" id="UP001161017"/>
    </source>
</evidence>
<dbReference type="InterPro" id="IPR027267">
    <property type="entry name" value="AH/BAR_dom_sf"/>
</dbReference>
<keyword evidence="4" id="KW-1185">Reference proteome</keyword>
<feature type="compositionally biased region" description="Low complexity" evidence="1">
    <location>
        <begin position="998"/>
        <end position="1011"/>
    </location>
</feature>
<feature type="compositionally biased region" description="Low complexity" evidence="1">
    <location>
        <begin position="526"/>
        <end position="544"/>
    </location>
</feature>
<reference evidence="3" key="1">
    <citation type="journal article" date="2023" name="Genome Biol. Evol.">
        <title>First Whole Genome Sequence and Flow Cytometry Genome Size Data for the Lichen-Forming Fungus Ramalina farinacea (Ascomycota).</title>
        <authorList>
            <person name="Llewellyn T."/>
            <person name="Mian S."/>
            <person name="Hill R."/>
            <person name="Leitch I.J."/>
            <person name="Gaya E."/>
        </authorList>
    </citation>
    <scope>NUCLEOTIDE SEQUENCE</scope>
    <source>
        <strain evidence="3">LIQ254RAFAR</strain>
    </source>
</reference>
<feature type="domain" description="DH" evidence="2">
    <location>
        <begin position="1191"/>
        <end position="1416"/>
    </location>
</feature>
<feature type="compositionally biased region" description="Polar residues" evidence="1">
    <location>
        <begin position="1165"/>
        <end position="1184"/>
    </location>
</feature>
<gene>
    <name evidence="3" type="ORF">OHK93_005112</name>
</gene>
<feature type="compositionally biased region" description="Low complexity" evidence="1">
    <location>
        <begin position="1812"/>
        <end position="1825"/>
    </location>
</feature>
<dbReference type="InterPro" id="IPR051492">
    <property type="entry name" value="Dynamin-Rho_GEF"/>
</dbReference>
<organism evidence="3 4">
    <name type="scientific">Ramalina farinacea</name>
    <dbReference type="NCBI Taxonomy" id="258253"/>
    <lineage>
        <taxon>Eukaryota</taxon>
        <taxon>Fungi</taxon>
        <taxon>Dikarya</taxon>
        <taxon>Ascomycota</taxon>
        <taxon>Pezizomycotina</taxon>
        <taxon>Lecanoromycetes</taxon>
        <taxon>OSLEUM clade</taxon>
        <taxon>Lecanoromycetidae</taxon>
        <taxon>Lecanorales</taxon>
        <taxon>Lecanorineae</taxon>
        <taxon>Ramalinaceae</taxon>
        <taxon>Ramalina</taxon>
    </lineage>
</organism>
<dbReference type="GO" id="GO:0032955">
    <property type="term" value="P:regulation of division septum assembly"/>
    <property type="evidence" value="ECO:0007669"/>
    <property type="project" value="TreeGrafter"/>
</dbReference>
<proteinExistence type="predicted"/>
<feature type="compositionally biased region" description="Acidic residues" evidence="1">
    <location>
        <begin position="725"/>
        <end position="735"/>
    </location>
</feature>
<dbReference type="SMART" id="SM00325">
    <property type="entry name" value="RhoGEF"/>
    <property type="match status" value="1"/>
</dbReference>
<feature type="compositionally biased region" description="Polar residues" evidence="1">
    <location>
        <begin position="236"/>
        <end position="249"/>
    </location>
</feature>
<feature type="region of interest" description="Disordered" evidence="1">
    <location>
        <begin position="1272"/>
        <end position="1295"/>
    </location>
</feature>
<feature type="compositionally biased region" description="Basic and acidic residues" evidence="1">
    <location>
        <begin position="771"/>
        <end position="787"/>
    </location>
</feature>
<feature type="compositionally biased region" description="Low complexity" evidence="1">
    <location>
        <begin position="415"/>
        <end position="437"/>
    </location>
</feature>
<evidence type="ECO:0000256" key="1">
    <source>
        <dbReference type="SAM" id="MobiDB-lite"/>
    </source>
</evidence>
<dbReference type="Gene3D" id="1.20.900.10">
    <property type="entry name" value="Dbl homology (DH) domain"/>
    <property type="match status" value="1"/>
</dbReference>
<feature type="compositionally biased region" description="Polar residues" evidence="1">
    <location>
        <begin position="400"/>
        <end position="409"/>
    </location>
</feature>
<dbReference type="GO" id="GO:0005085">
    <property type="term" value="F:guanyl-nucleotide exchange factor activity"/>
    <property type="evidence" value="ECO:0007669"/>
    <property type="project" value="InterPro"/>
</dbReference>
<feature type="compositionally biased region" description="Basic and acidic residues" evidence="1">
    <location>
        <begin position="834"/>
        <end position="850"/>
    </location>
</feature>
<evidence type="ECO:0000259" key="2">
    <source>
        <dbReference type="PROSITE" id="PS50010"/>
    </source>
</evidence>
<dbReference type="CDD" id="cd07589">
    <property type="entry name" value="BAR_DNMBP"/>
    <property type="match status" value="1"/>
</dbReference>
<name>A0AA43QXD4_9LECA</name>
<feature type="compositionally biased region" description="Polar residues" evidence="1">
    <location>
        <begin position="627"/>
        <end position="639"/>
    </location>
</feature>
<feature type="compositionally biased region" description="Polar residues" evidence="1">
    <location>
        <begin position="875"/>
        <end position="890"/>
    </location>
</feature>
<dbReference type="GO" id="GO:0035556">
    <property type="term" value="P:intracellular signal transduction"/>
    <property type="evidence" value="ECO:0007669"/>
    <property type="project" value="InterPro"/>
</dbReference>
<feature type="compositionally biased region" description="Polar residues" evidence="1">
    <location>
        <begin position="71"/>
        <end position="94"/>
    </location>
</feature>
<comment type="caution">
    <text evidence="3">The sequence shown here is derived from an EMBL/GenBank/DDBJ whole genome shotgun (WGS) entry which is preliminary data.</text>
</comment>
<dbReference type="InterPro" id="IPR000219">
    <property type="entry name" value="DH_dom"/>
</dbReference>
<feature type="compositionally biased region" description="Polar residues" evidence="1">
    <location>
        <begin position="1774"/>
        <end position="1793"/>
    </location>
</feature>
<dbReference type="SUPFAM" id="SSF103657">
    <property type="entry name" value="BAR/IMD domain-like"/>
    <property type="match status" value="1"/>
</dbReference>
<feature type="compositionally biased region" description="Polar residues" evidence="1">
    <location>
        <begin position="478"/>
        <end position="507"/>
    </location>
</feature>
<feature type="compositionally biased region" description="Basic and acidic residues" evidence="1">
    <location>
        <begin position="559"/>
        <end position="569"/>
    </location>
</feature>
<sequence>MPSLDADNERLALNPHDQPPPTPIYDPSGTHLINHNRFSDEIPPLPNYSYTPPAARRPSNPTKPALPHPNASANLLYQNQNSSHPHDFYSSQLEQEGRTNMMHGMGHGSLGNGARPSISTSSRPTSPRSRNENGHRVVSKVPRASPPQMASFHQDRSSLTATKSTPALSNTARNRQTSLKELVNKFNQTPDEIPPIPPKNTSRSPSASSNSGHRTSGNARTASQSRAPSGGYPAGPSSTDAQSKQNSHYQRTRRGRGDDNVARSPRSKNHKMEPSEAMGTKPYASQSMVDLAPDNTHIARPPLFGEVLTAGQSQFSAGYGIQAPKRRRGSEGSMHSPNPMFPDQEYARYHDHSPPSPNSWYHGAAPPLDEIKAKGEIPDPPANLHRRTRSDYEGVPPPLLNSQSYKNNLSPPSSPTSTNASASTSRRTSQSRIPISTHRLSANSDSGKTAPSTRNNSTQDSHQFNASPRTRAPPPKPLQNTRTSPRYSRSNTPQKSPRYQTANSRPATSPRLAAYISAPMPKKSPPLRSSRPRQPVSSASTAASRARDVGNAAENGSPRAREGRTRKPPELGAVDFAARRQKIQQAFTKTVKEEEEREIRRASMMAPESHPIELAMEGEGDGGRPTDTANAHQESAPESSQDERHLAVPAEDSKRAEPDLTIDTAQLSERSVLDLSLEDSPTLGTYDTRVSSHSSRLKTTGSTPNSDIDPGSAITAGTSDSVDTFFDDEPQDDSPDDSRNNSRPHSGNQHTLLSNIIAMRDSRTPSPARPPRRDVSEEVESGDDRESIQIMLGATPVLEKASFSSQFEEKPRDAPMSETRDSRWSMSSWTSSTRSRDERDGPLERIDEHSPSNLDAPAHLSFSTAESEHNMPAWSPTSVRSANTDRTTMGSDGYGTVNRVLEHYHDPSVLSADTMHDFQQQMYTHSPDLARQGGYESRKVTQLYLQKLAKERNAPLASMPEPLKAHINRRTSSLTVPGPVSEKEVRDDMDEKILPTYSHSRNQSSSSAAQNDVDDEGNLKPARASLTHPDDFMDMSPSLGGFYQRASDSPPDERPPLPEKDAPFIKYQPPISAREQSGGNDLYLEEDPRLHLPPINASQSIDINVQPPQQNDSPIILSASTVHTEIRESNRQVDPNKSNKPPMNEWREVGRPPAMTKSSEDSSLTKDSQSIPVESVSKDQSPSPDQKRLTRRKHIIKELVDTEYSFGTDMRVIDDIYKGTCGVIIASPEDVKTLFGNSDQIISFSSTFLDSLKQAAKPVYVLPKTKRWNKANRISNATSHSGNTGDESSINGIELNDDDKDRKTFIGETFGHHMRSMEDIYSKYLKNHDAANQKLAQLQTNPKVQIWLKECKQYANDLTTAWDLDSLLVKPVQRILKYPLLLDQLLEATPENHPDYTALDVAAREMKGVSMRINEAKKQAEIFEQVQNTKRGRKDSDMRAGLAKAFGQTKKLRPQLTTSSMFDDKEYTAVAERFSEHFVRLQVVMRDVEMYTTDVERFMKKFLDFAIFIENFIDVGQTSYPELESKWRKFRMSMRDMSAMALVEHVESVRKHVVQPMTTLVKLHDGPQKLMQKRDKRLPDYARFKAINDRGDRPDKKTTEQGEQFLAVNETLKDELPKLFGLTSKLIHRCLSNFVQIQYKWLKLWKLKLKQAIDIPSAATDGDFSEELVRIIRGFTGDFAFYEAQVASLGVCNGSLLHETPNLVQFASPSTTSTTLVGDGMVSPRTGPSFDSTRRTLSVSSDKSPVLPQPDFGGIRGSGSFFTDAAGPGPAPQRQGSNRIRASSSVSGNTPQTPYVPGSWRSFSNNTTPVNTTPGRPGTSGRTITDPSPSLRPSTDSSRVNRLSDDSTINRPSPGSGYPPVAQGRSASPSGNNRYSGFFSSALPMSDSPTSESPVNGGARTGQDFNVIFLAASVYEFNIDRARKEAGYPYLTYVAGEIFDVLGEKGELWLAKNQDDASNLVGWIWNKHFVKLAS</sequence>
<feature type="compositionally biased region" description="Basic and acidic residues" evidence="1">
    <location>
        <begin position="807"/>
        <end position="823"/>
    </location>
</feature>
<feature type="compositionally biased region" description="Polar residues" evidence="1">
    <location>
        <begin position="1272"/>
        <end position="1291"/>
    </location>
</feature>
<feature type="compositionally biased region" description="Polar residues" evidence="1">
    <location>
        <begin position="1132"/>
        <end position="1141"/>
    </location>
</feature>
<feature type="compositionally biased region" description="Polar residues" evidence="1">
    <location>
        <begin position="745"/>
        <end position="754"/>
    </location>
</feature>
<dbReference type="PROSITE" id="PS00741">
    <property type="entry name" value="DH_1"/>
    <property type="match status" value="1"/>
</dbReference>
<evidence type="ECO:0000313" key="3">
    <source>
        <dbReference type="EMBL" id="MDI1493324.1"/>
    </source>
</evidence>
<dbReference type="Proteomes" id="UP001161017">
    <property type="component" value="Unassembled WGS sequence"/>
</dbReference>
<feature type="compositionally biased region" description="Polar residues" evidence="1">
    <location>
        <begin position="1826"/>
        <end position="1853"/>
    </location>
</feature>
<feature type="region of interest" description="Disordered" evidence="1">
    <location>
        <begin position="1712"/>
        <end position="1899"/>
    </location>
</feature>
<feature type="compositionally biased region" description="Basic and acidic residues" evidence="1">
    <location>
        <begin position="1051"/>
        <end position="1063"/>
    </location>
</feature>
<dbReference type="EMBL" id="JAPUFD010000025">
    <property type="protein sequence ID" value="MDI1493324.1"/>
    <property type="molecule type" value="Genomic_DNA"/>
</dbReference>
<feature type="compositionally biased region" description="Polar residues" evidence="1">
    <location>
        <begin position="438"/>
        <end position="468"/>
    </location>
</feature>
<feature type="compositionally biased region" description="Polar residues" evidence="1">
    <location>
        <begin position="1729"/>
        <end position="1743"/>
    </location>
</feature>
<dbReference type="PROSITE" id="PS50010">
    <property type="entry name" value="DH_2"/>
    <property type="match status" value="1"/>
</dbReference>
<feature type="region of interest" description="Disordered" evidence="1">
    <location>
        <begin position="955"/>
        <end position="1083"/>
    </location>
</feature>
<feature type="compositionally biased region" description="Polar residues" evidence="1">
    <location>
        <begin position="1865"/>
        <end position="1879"/>
    </location>
</feature>
<feature type="region of interest" description="Disordered" evidence="1">
    <location>
        <begin position="318"/>
        <end position="893"/>
    </location>
</feature>
<feature type="compositionally biased region" description="Basic and acidic residues" evidence="1">
    <location>
        <begin position="590"/>
        <end position="601"/>
    </location>
</feature>
<dbReference type="FunFam" id="1.20.900.10:FF:000053">
    <property type="entry name" value="Rho guanyl nucleotide exchange factor, putative"/>
    <property type="match status" value="1"/>
</dbReference>
<dbReference type="PANTHER" id="PTHR22834">
    <property type="entry name" value="NUCLEAR FUSION PROTEIN FUS2"/>
    <property type="match status" value="1"/>
</dbReference>
<feature type="region of interest" description="Disordered" evidence="1">
    <location>
        <begin position="1126"/>
        <end position="1190"/>
    </location>
</feature>
<dbReference type="GO" id="GO:0005737">
    <property type="term" value="C:cytoplasm"/>
    <property type="evidence" value="ECO:0007669"/>
    <property type="project" value="TreeGrafter"/>
</dbReference>
<protein>
    <recommendedName>
        <fullName evidence="2">DH domain-containing protein</fullName>
    </recommendedName>
</protein>